<dbReference type="Pfam" id="PF01812">
    <property type="entry name" value="5-FTHF_cyc-lig"/>
    <property type="match status" value="1"/>
</dbReference>
<comment type="cofactor">
    <cofactor evidence="4">
        <name>Mg(2+)</name>
        <dbReference type="ChEBI" id="CHEBI:18420"/>
    </cofactor>
</comment>
<evidence type="ECO:0000256" key="2">
    <source>
        <dbReference type="ARBA" id="ARBA00022741"/>
    </source>
</evidence>
<evidence type="ECO:0000256" key="4">
    <source>
        <dbReference type="RuleBase" id="RU361279"/>
    </source>
</evidence>
<accession>A0ABW3TUH4</accession>
<gene>
    <name evidence="5" type="ORF">ACFQ38_02025</name>
</gene>
<keyword evidence="5" id="KW-0436">Ligase</keyword>
<dbReference type="PANTHER" id="PTHR23407">
    <property type="entry name" value="ATPASE INHIBITOR/5-FORMYLTETRAHYDROFOLATE CYCLO-LIGASE"/>
    <property type="match status" value="1"/>
</dbReference>
<organism evidence="5 6">
    <name type="scientific">Sporosarcina contaminans</name>
    <dbReference type="NCBI Taxonomy" id="633403"/>
    <lineage>
        <taxon>Bacteria</taxon>
        <taxon>Bacillati</taxon>
        <taxon>Bacillota</taxon>
        <taxon>Bacilli</taxon>
        <taxon>Bacillales</taxon>
        <taxon>Caryophanaceae</taxon>
        <taxon>Sporosarcina</taxon>
    </lineage>
</organism>
<dbReference type="EC" id="6.3.3.2" evidence="4"/>
<protein>
    <recommendedName>
        <fullName evidence="4">5-formyltetrahydrofolate cyclo-ligase</fullName>
        <ecNumber evidence="4">6.3.3.2</ecNumber>
    </recommendedName>
</protein>
<evidence type="ECO:0000256" key="1">
    <source>
        <dbReference type="ARBA" id="ARBA00010638"/>
    </source>
</evidence>
<dbReference type="RefSeq" id="WP_336822647.1">
    <property type="nucleotide sequence ID" value="NZ_JBHTLT010000013.1"/>
</dbReference>
<dbReference type="InterPro" id="IPR024185">
    <property type="entry name" value="FTHF_cligase-like_sf"/>
</dbReference>
<sequence length="192" mass="21979">MKSKVEVRKQMLSTMKNFSSEQYEKKSKQVIQRLLSSEFYKQSHTIGVTISRFPEVDTRQFIEQAWKDGKRIAAPKCIPATREMDFRFITSWADVTSDYMDLLEPTVSRTKQAIKDDIDLQIVPGVLFSDEGFRVGFGGGYYDRYLAHFTGDTVAIAFKEQTGHELPVEQHDLPIGAILTDEDIIICRSDVK</sequence>
<dbReference type="EMBL" id="JBHTLT010000013">
    <property type="protein sequence ID" value="MFD1203909.1"/>
    <property type="molecule type" value="Genomic_DNA"/>
</dbReference>
<evidence type="ECO:0000256" key="3">
    <source>
        <dbReference type="ARBA" id="ARBA00022840"/>
    </source>
</evidence>
<comment type="caution">
    <text evidence="5">The sequence shown here is derived from an EMBL/GenBank/DDBJ whole genome shotgun (WGS) entry which is preliminary data.</text>
</comment>
<dbReference type="InterPro" id="IPR037171">
    <property type="entry name" value="NagB/RpiA_transferase-like"/>
</dbReference>
<dbReference type="PANTHER" id="PTHR23407:SF1">
    <property type="entry name" value="5-FORMYLTETRAHYDROFOLATE CYCLO-LIGASE"/>
    <property type="match status" value="1"/>
</dbReference>
<comment type="catalytic activity">
    <reaction evidence="4">
        <text>(6S)-5-formyl-5,6,7,8-tetrahydrofolate + ATP = (6R)-5,10-methenyltetrahydrofolate + ADP + phosphate</text>
        <dbReference type="Rhea" id="RHEA:10488"/>
        <dbReference type="ChEBI" id="CHEBI:30616"/>
        <dbReference type="ChEBI" id="CHEBI:43474"/>
        <dbReference type="ChEBI" id="CHEBI:57455"/>
        <dbReference type="ChEBI" id="CHEBI:57457"/>
        <dbReference type="ChEBI" id="CHEBI:456216"/>
        <dbReference type="EC" id="6.3.3.2"/>
    </reaction>
</comment>
<dbReference type="NCBIfam" id="TIGR02727">
    <property type="entry name" value="MTHFS_bact"/>
    <property type="match status" value="1"/>
</dbReference>
<keyword evidence="2 4" id="KW-0547">Nucleotide-binding</keyword>
<evidence type="ECO:0000313" key="5">
    <source>
        <dbReference type="EMBL" id="MFD1203909.1"/>
    </source>
</evidence>
<name>A0ABW3TUH4_9BACL</name>
<keyword evidence="3 4" id="KW-0067">ATP-binding</keyword>
<keyword evidence="4" id="KW-0460">Magnesium</keyword>
<keyword evidence="4" id="KW-0479">Metal-binding</keyword>
<dbReference type="InterPro" id="IPR002698">
    <property type="entry name" value="FTHF_cligase"/>
</dbReference>
<dbReference type="GO" id="GO:0030272">
    <property type="term" value="F:5-formyltetrahydrofolate cyclo-ligase activity"/>
    <property type="evidence" value="ECO:0007669"/>
    <property type="project" value="UniProtKB-EC"/>
</dbReference>
<dbReference type="Gene3D" id="3.40.50.10420">
    <property type="entry name" value="NagB/RpiA/CoA transferase-like"/>
    <property type="match status" value="1"/>
</dbReference>
<keyword evidence="6" id="KW-1185">Reference proteome</keyword>
<dbReference type="SUPFAM" id="SSF100950">
    <property type="entry name" value="NagB/RpiA/CoA transferase-like"/>
    <property type="match status" value="1"/>
</dbReference>
<evidence type="ECO:0000313" key="6">
    <source>
        <dbReference type="Proteomes" id="UP001597231"/>
    </source>
</evidence>
<dbReference type="Proteomes" id="UP001597231">
    <property type="component" value="Unassembled WGS sequence"/>
</dbReference>
<proteinExistence type="inferred from homology"/>
<comment type="similarity">
    <text evidence="1 4">Belongs to the 5-formyltetrahydrofolate cyclo-ligase family.</text>
</comment>
<dbReference type="PIRSF" id="PIRSF006806">
    <property type="entry name" value="FTHF_cligase"/>
    <property type="match status" value="1"/>
</dbReference>
<reference evidence="6" key="1">
    <citation type="journal article" date="2019" name="Int. J. Syst. Evol. Microbiol.">
        <title>The Global Catalogue of Microorganisms (GCM) 10K type strain sequencing project: providing services to taxonomists for standard genome sequencing and annotation.</title>
        <authorList>
            <consortium name="The Broad Institute Genomics Platform"/>
            <consortium name="The Broad Institute Genome Sequencing Center for Infectious Disease"/>
            <person name="Wu L."/>
            <person name="Ma J."/>
        </authorList>
    </citation>
    <scope>NUCLEOTIDE SEQUENCE [LARGE SCALE GENOMIC DNA]</scope>
    <source>
        <strain evidence="6">CCUG 53915</strain>
    </source>
</reference>